<dbReference type="InterPro" id="IPR036465">
    <property type="entry name" value="vWFA_dom_sf"/>
</dbReference>
<dbReference type="Gene3D" id="3.40.50.410">
    <property type="entry name" value="von Willebrand factor, type A domain"/>
    <property type="match status" value="1"/>
</dbReference>
<reference evidence="3 4" key="1">
    <citation type="submission" date="2016-04" db="EMBL/GenBank/DDBJ databases">
        <title>Complete Genome Sequence of Halotalea alkalilenta IHB B 13600.</title>
        <authorList>
            <person name="Swarnkar M.K."/>
            <person name="Sharma A."/>
            <person name="Kaushal K."/>
            <person name="Soni R."/>
            <person name="Rana S."/>
            <person name="Singh A.K."/>
            <person name="Gulati A."/>
        </authorList>
    </citation>
    <scope>NUCLEOTIDE SEQUENCE [LARGE SCALE GENOMIC DNA]</scope>
    <source>
        <strain evidence="3 4">IHB B 13600</strain>
    </source>
</reference>
<feature type="transmembrane region" description="Helical" evidence="1">
    <location>
        <begin position="567"/>
        <end position="584"/>
    </location>
</feature>
<dbReference type="SUPFAM" id="SSF53300">
    <property type="entry name" value="vWA-like"/>
    <property type="match status" value="1"/>
</dbReference>
<evidence type="ECO:0000313" key="3">
    <source>
        <dbReference type="EMBL" id="ANF58603.1"/>
    </source>
</evidence>
<evidence type="ECO:0000259" key="2">
    <source>
        <dbReference type="PROSITE" id="PS50234"/>
    </source>
</evidence>
<dbReference type="AlphaFoldDB" id="A0A172YHB6"/>
<dbReference type="InterPro" id="IPR002035">
    <property type="entry name" value="VWF_A"/>
</dbReference>
<sequence>MSVACAVGWRRWALGAGIAAMGALATPLAGADVRMVVDVSGSMHQSDPDNVRSSALKLLIELLPASERAGIWTFGTEVANPLPLAPIDPAWRSRALELLPRLLDYQQHTDLESALDAALAPEGDPARRVVLFTDGRVDLPAGGDKVRRDAESRQRLVEQAPSLAAQDVTIDTIGLTDLADTALLRQLAQPTGGLASEAEGSRELMRSFLGVLGRVVDRDQLPFEGDRFSVDPGVERITVLVFHGRSGVAVSPVLVTPDGRRFGSGDVGEQAPVSRWVVDRFFDLVTIEQPTAGEWRIDGDLDPGSRVFADGGLRLSGVAPPATLYQYADVPIEAWLEGAAPSSEQAPRLQARLIDGDDQLIIQRPLNAEADGRYRAVLPGSSLDASRRGDARVVISAEGDGFSREREWSVAIAPAIEANLAPDQRSIELRPMDPRLDPGSTQIEATLLGEPLEVREQNGRWQVLLPPADSLPSQRAEVEIHARFDADGTPREITLPPVVINPESAIGLAGARLDDAPVEAERMEQQPRAEVEAAEPFDWTPQAIWTELERRAPQWGAQAQRLVFEPWVWLLAALIVLLWALFAWRERRRRIRRRRRAEPSVGPDGREPRL</sequence>
<dbReference type="EMBL" id="CP015243">
    <property type="protein sequence ID" value="ANF58603.1"/>
    <property type="molecule type" value="Genomic_DNA"/>
</dbReference>
<evidence type="ECO:0000313" key="4">
    <source>
        <dbReference type="Proteomes" id="UP000077875"/>
    </source>
</evidence>
<evidence type="ECO:0000256" key="1">
    <source>
        <dbReference type="SAM" id="Phobius"/>
    </source>
</evidence>
<keyword evidence="1" id="KW-0812">Transmembrane</keyword>
<dbReference type="KEGG" id="haa:A5892_14910"/>
<proteinExistence type="predicted"/>
<keyword evidence="1" id="KW-1133">Transmembrane helix</keyword>
<keyword evidence="4" id="KW-1185">Reference proteome</keyword>
<keyword evidence="1" id="KW-0472">Membrane</keyword>
<dbReference type="Pfam" id="PF13768">
    <property type="entry name" value="VWA_3"/>
    <property type="match status" value="1"/>
</dbReference>
<organism evidence="3 4">
    <name type="scientific">Halotalea alkalilenta</name>
    <dbReference type="NCBI Taxonomy" id="376489"/>
    <lineage>
        <taxon>Bacteria</taxon>
        <taxon>Pseudomonadati</taxon>
        <taxon>Pseudomonadota</taxon>
        <taxon>Gammaproteobacteria</taxon>
        <taxon>Oceanospirillales</taxon>
        <taxon>Halomonadaceae</taxon>
        <taxon>Halotalea</taxon>
    </lineage>
</organism>
<name>A0A172YHB6_9GAMM</name>
<dbReference type="SMART" id="SM00327">
    <property type="entry name" value="VWA"/>
    <property type="match status" value="1"/>
</dbReference>
<dbReference type="Proteomes" id="UP000077875">
    <property type="component" value="Chromosome"/>
</dbReference>
<feature type="domain" description="VWFA" evidence="2">
    <location>
        <begin position="32"/>
        <end position="212"/>
    </location>
</feature>
<dbReference type="STRING" id="376489.A5892_14910"/>
<dbReference type="RefSeq" id="WP_064123464.1">
    <property type="nucleotide sequence ID" value="NZ_CP015243.1"/>
</dbReference>
<dbReference type="CDD" id="cd00198">
    <property type="entry name" value="vWFA"/>
    <property type="match status" value="1"/>
</dbReference>
<gene>
    <name evidence="3" type="ORF">A5892_14910</name>
</gene>
<accession>A0A172YHB6</accession>
<protein>
    <recommendedName>
        <fullName evidence="2">VWFA domain-containing protein</fullName>
    </recommendedName>
</protein>
<dbReference type="PROSITE" id="PS50234">
    <property type="entry name" value="VWFA"/>
    <property type="match status" value="1"/>
</dbReference>